<dbReference type="Gene3D" id="3.90.70.10">
    <property type="entry name" value="Cysteine proteinases"/>
    <property type="match status" value="1"/>
</dbReference>
<evidence type="ECO:0000313" key="6">
    <source>
        <dbReference type="EMBL" id="KAK2964157.1"/>
    </source>
</evidence>
<dbReference type="InterPro" id="IPR038765">
    <property type="entry name" value="Papain-like_cys_pep_sf"/>
</dbReference>
<keyword evidence="3" id="KW-0472">Membrane</keyword>
<dbReference type="EMBL" id="JARBJD010000003">
    <property type="protein sequence ID" value="KAK2964157.1"/>
    <property type="molecule type" value="Genomic_DNA"/>
</dbReference>
<accession>A0ABQ9YK64</accession>
<dbReference type="Proteomes" id="UP001281761">
    <property type="component" value="Unassembled WGS sequence"/>
</dbReference>
<keyword evidence="4" id="KW-0732">Signal</keyword>
<dbReference type="Pfam" id="PF00112">
    <property type="entry name" value="Peptidase_C1"/>
    <property type="match status" value="1"/>
</dbReference>
<dbReference type="InterPro" id="IPR013128">
    <property type="entry name" value="Peptidase_C1A"/>
</dbReference>
<dbReference type="EC" id="3.4.22.1" evidence="6"/>
<comment type="caution">
    <text evidence="6">The sequence shown here is derived from an EMBL/GenBank/DDBJ whole genome shotgun (WGS) entry which is preliminary data.</text>
</comment>
<feature type="chain" id="PRO_5046104392" evidence="4">
    <location>
        <begin position="18"/>
        <end position="375"/>
    </location>
</feature>
<dbReference type="InterPro" id="IPR000169">
    <property type="entry name" value="Pept_cys_AS"/>
</dbReference>
<dbReference type="SMART" id="SM00645">
    <property type="entry name" value="Pept_C1"/>
    <property type="match status" value="1"/>
</dbReference>
<dbReference type="PANTHER" id="PTHR12411">
    <property type="entry name" value="CYSTEINE PROTEASE FAMILY C1-RELATED"/>
    <property type="match status" value="1"/>
</dbReference>
<proteinExistence type="inferred from homology"/>
<dbReference type="PROSITE" id="PS00639">
    <property type="entry name" value="THIOL_PROTEASE_HIS"/>
    <property type="match status" value="1"/>
</dbReference>
<keyword evidence="7" id="KW-1185">Reference proteome</keyword>
<dbReference type="SUPFAM" id="SSF54001">
    <property type="entry name" value="Cysteine proteinases"/>
    <property type="match status" value="1"/>
</dbReference>
<evidence type="ECO:0000256" key="4">
    <source>
        <dbReference type="SAM" id="SignalP"/>
    </source>
</evidence>
<dbReference type="InterPro" id="IPR000668">
    <property type="entry name" value="Peptidase_C1A_C"/>
</dbReference>
<gene>
    <name evidence="6" type="ORF">BLNAU_688</name>
</gene>
<feature type="domain" description="Peptidase C1A papain C-terminal" evidence="5">
    <location>
        <begin position="56"/>
        <end position="291"/>
    </location>
</feature>
<reference evidence="6 7" key="1">
    <citation type="journal article" date="2022" name="bioRxiv">
        <title>Genomics of Preaxostyla Flagellates Illuminates Evolutionary Transitions and the Path Towards Mitochondrial Loss.</title>
        <authorList>
            <person name="Novak L.V.F."/>
            <person name="Treitli S.C."/>
            <person name="Pyrih J."/>
            <person name="Halakuc P."/>
            <person name="Pipaliya S.V."/>
            <person name="Vacek V."/>
            <person name="Brzon O."/>
            <person name="Soukal P."/>
            <person name="Eme L."/>
            <person name="Dacks J.B."/>
            <person name="Karnkowska A."/>
            <person name="Elias M."/>
            <person name="Hampl V."/>
        </authorList>
    </citation>
    <scope>NUCLEOTIDE SEQUENCE [LARGE SCALE GENOMIC DNA]</scope>
    <source>
        <strain evidence="6">NAU3</strain>
        <tissue evidence="6">Gut</tissue>
    </source>
</reference>
<keyword evidence="6" id="KW-0378">Hydrolase</keyword>
<keyword evidence="3" id="KW-0812">Transmembrane</keyword>
<dbReference type="PROSITE" id="PS00139">
    <property type="entry name" value="THIOL_PROTEASE_CYS"/>
    <property type="match status" value="1"/>
</dbReference>
<dbReference type="GO" id="GO:0004197">
    <property type="term" value="F:cysteine-type endopeptidase activity"/>
    <property type="evidence" value="ECO:0007669"/>
    <property type="project" value="UniProtKB-EC"/>
</dbReference>
<organism evidence="6 7">
    <name type="scientific">Blattamonas nauphoetae</name>
    <dbReference type="NCBI Taxonomy" id="2049346"/>
    <lineage>
        <taxon>Eukaryota</taxon>
        <taxon>Metamonada</taxon>
        <taxon>Preaxostyla</taxon>
        <taxon>Oxymonadida</taxon>
        <taxon>Blattamonas</taxon>
    </lineage>
</organism>
<feature type="signal peptide" evidence="4">
    <location>
        <begin position="1"/>
        <end position="17"/>
    </location>
</feature>
<evidence type="ECO:0000259" key="5">
    <source>
        <dbReference type="SMART" id="SM00645"/>
    </source>
</evidence>
<protein>
    <submittedName>
        <fullName evidence="6">Cathepsin B</fullName>
        <ecNumber evidence="6">3.4.22.1</ecNumber>
    </submittedName>
</protein>
<name>A0ABQ9YK64_9EUKA</name>
<feature type="transmembrane region" description="Helical" evidence="3">
    <location>
        <begin position="306"/>
        <end position="328"/>
    </location>
</feature>
<dbReference type="InterPro" id="IPR025660">
    <property type="entry name" value="Pept_his_AS"/>
</dbReference>
<keyword evidence="3" id="KW-1133">Transmembrane helix</keyword>
<evidence type="ECO:0000313" key="7">
    <source>
        <dbReference type="Proteomes" id="UP001281761"/>
    </source>
</evidence>
<evidence type="ECO:0000256" key="2">
    <source>
        <dbReference type="SAM" id="MobiDB-lite"/>
    </source>
</evidence>
<comment type="similarity">
    <text evidence="1">Belongs to the peptidase C1 family.</text>
</comment>
<sequence>MIVVTSLVLFLTRQSFSSLLDQDKLLTWALNSKSHQYRSKIQEKHSQNLLSNDQELLAEYDSRKYHPSCKCLNTVLDQGQCGSCWAFSSAGSAADSLCVHEMKNIIPSPQYMVACTRGCLDSFLPLCANGCNGGTLPMAGLDIEKNGIIESECIPYTGKDDTKCYTNCTNVDSVVKPSFEHHKGLYAFIPSLYGGIEKEMMLAIMASGSITVGFTVFTNFKGYKEGVYNTTDNTLPLGGHAVRLVGWNQTNDPPYWIMVNSWGEKWGMNGTAHFLKGQNFCGIENQALFFMTKTPPNHKSSVHLSFLAYFGIILAFLLALTVLINVLVKTTFFIKPQAPGTFSTQFSRFAPNTVGNTPPDDTETHGTSLLDDFTQ</sequence>
<evidence type="ECO:0000256" key="3">
    <source>
        <dbReference type="SAM" id="Phobius"/>
    </source>
</evidence>
<evidence type="ECO:0000256" key="1">
    <source>
        <dbReference type="ARBA" id="ARBA00008455"/>
    </source>
</evidence>
<dbReference type="PRINTS" id="PR00705">
    <property type="entry name" value="PAPAIN"/>
</dbReference>
<feature type="region of interest" description="Disordered" evidence="2">
    <location>
        <begin position="352"/>
        <end position="375"/>
    </location>
</feature>